<dbReference type="AlphaFoldDB" id="A0A9P6GZF0"/>
<comment type="caution">
    <text evidence="1">The sequence shown here is derived from an EMBL/GenBank/DDBJ whole genome shotgun (WGS) entry which is preliminary data.</text>
</comment>
<evidence type="ECO:0000313" key="2">
    <source>
        <dbReference type="Proteomes" id="UP000740883"/>
    </source>
</evidence>
<sequence length="139" mass="16443">MKEETKNFFKAVELLMNKEEYATNCKDYAVVLEGLQGYNYLRITEEASIRTKRTPFEKIKAEIMRRVELLCMTKLNGVNMFRAINEHAISVINYHVVLLKLKPADYRKIDFEICQVLIKHHIHLQPTCKERIYLSGFEM</sequence>
<protein>
    <submittedName>
        <fullName evidence="1">Uncharacterized protein</fullName>
    </submittedName>
</protein>
<gene>
    <name evidence="1" type="ORF">NGRA_1476</name>
</gene>
<organism evidence="1 2">
    <name type="scientific">Nosema granulosis</name>
    <dbReference type="NCBI Taxonomy" id="83296"/>
    <lineage>
        <taxon>Eukaryota</taxon>
        <taxon>Fungi</taxon>
        <taxon>Fungi incertae sedis</taxon>
        <taxon>Microsporidia</taxon>
        <taxon>Nosematidae</taxon>
        <taxon>Nosema</taxon>
    </lineage>
</organism>
<reference evidence="1 2" key="1">
    <citation type="journal article" date="2020" name="Genome Biol. Evol.">
        <title>Comparative genomics of strictly vertically transmitted, feminizing microsporidia endosymbionts of amphipod crustaceans.</title>
        <authorList>
            <person name="Cormier A."/>
            <person name="Chebbi M.A."/>
            <person name="Giraud I."/>
            <person name="Wattier R."/>
            <person name="Teixeira M."/>
            <person name="Gilbert C."/>
            <person name="Rigaud T."/>
            <person name="Cordaux R."/>
        </authorList>
    </citation>
    <scope>NUCLEOTIDE SEQUENCE [LARGE SCALE GENOMIC DNA]</scope>
    <source>
        <strain evidence="1 2">Ou3-Ou53</strain>
    </source>
</reference>
<accession>A0A9P6GZF0</accession>
<dbReference type="EMBL" id="SBJO01000096">
    <property type="protein sequence ID" value="KAF9763140.1"/>
    <property type="molecule type" value="Genomic_DNA"/>
</dbReference>
<dbReference type="OrthoDB" id="2194416at2759"/>
<keyword evidence="2" id="KW-1185">Reference proteome</keyword>
<dbReference type="Proteomes" id="UP000740883">
    <property type="component" value="Unassembled WGS sequence"/>
</dbReference>
<name>A0A9P6GZF0_9MICR</name>
<evidence type="ECO:0000313" key="1">
    <source>
        <dbReference type="EMBL" id="KAF9763140.1"/>
    </source>
</evidence>
<proteinExistence type="predicted"/>